<dbReference type="Pfam" id="PF00096">
    <property type="entry name" value="zf-C2H2"/>
    <property type="match status" value="3"/>
</dbReference>
<keyword evidence="5" id="KW-0862">Zinc</keyword>
<feature type="domain" description="C2H2-type" evidence="11">
    <location>
        <begin position="538"/>
        <end position="566"/>
    </location>
</feature>
<dbReference type="InterPro" id="IPR036236">
    <property type="entry name" value="Znf_C2H2_sf"/>
</dbReference>
<organism evidence="12 13">
    <name type="scientific">Folsomia candida</name>
    <name type="common">Springtail</name>
    <dbReference type="NCBI Taxonomy" id="158441"/>
    <lineage>
        <taxon>Eukaryota</taxon>
        <taxon>Metazoa</taxon>
        <taxon>Ecdysozoa</taxon>
        <taxon>Arthropoda</taxon>
        <taxon>Hexapoda</taxon>
        <taxon>Collembola</taxon>
        <taxon>Entomobryomorpha</taxon>
        <taxon>Isotomoidea</taxon>
        <taxon>Isotomidae</taxon>
        <taxon>Proisotominae</taxon>
        <taxon>Folsomia</taxon>
    </lineage>
</organism>
<feature type="domain" description="C2H2-type" evidence="11">
    <location>
        <begin position="98"/>
        <end position="127"/>
    </location>
</feature>
<feature type="domain" description="C2H2-type" evidence="11">
    <location>
        <begin position="397"/>
        <end position="425"/>
    </location>
</feature>
<feature type="domain" description="C2H2-type" evidence="11">
    <location>
        <begin position="276"/>
        <end position="303"/>
    </location>
</feature>
<reference evidence="12 13" key="1">
    <citation type="submission" date="2015-12" db="EMBL/GenBank/DDBJ databases">
        <title>The genome of Folsomia candida.</title>
        <authorList>
            <person name="Faddeeva A."/>
            <person name="Derks M.F."/>
            <person name="Anvar Y."/>
            <person name="Smit S."/>
            <person name="Van Straalen N."/>
            <person name="Roelofs D."/>
        </authorList>
    </citation>
    <scope>NUCLEOTIDE SEQUENCE [LARGE SCALE GENOMIC DNA]</scope>
    <source>
        <strain evidence="12 13">VU population</strain>
        <tissue evidence="12">Whole body</tissue>
    </source>
</reference>
<evidence type="ECO:0000256" key="2">
    <source>
        <dbReference type="ARBA" id="ARBA00022723"/>
    </source>
</evidence>
<dbReference type="GO" id="GO:0008270">
    <property type="term" value="F:zinc ion binding"/>
    <property type="evidence" value="ECO:0007669"/>
    <property type="project" value="UniProtKB-KW"/>
</dbReference>
<dbReference type="PANTHER" id="PTHR24384">
    <property type="entry name" value="FINGER PUTATIVE TRANSCRIPTION FACTOR FAMILY-RELATED"/>
    <property type="match status" value="1"/>
</dbReference>
<feature type="domain" description="C2H2-type" evidence="11">
    <location>
        <begin position="128"/>
        <end position="158"/>
    </location>
</feature>
<evidence type="ECO:0000256" key="3">
    <source>
        <dbReference type="ARBA" id="ARBA00022737"/>
    </source>
</evidence>
<keyword evidence="9" id="KW-0539">Nucleus</keyword>
<feature type="domain" description="C2H2-type" evidence="11">
    <location>
        <begin position="189"/>
        <end position="216"/>
    </location>
</feature>
<comment type="subcellular location">
    <subcellularLocation>
        <location evidence="1">Nucleus</location>
    </subcellularLocation>
</comment>
<accession>A0A226DKR4</accession>
<dbReference type="AlphaFoldDB" id="A0A226DKR4"/>
<keyword evidence="7" id="KW-0238">DNA-binding</keyword>
<feature type="domain" description="C2H2-type" evidence="11">
    <location>
        <begin position="734"/>
        <end position="762"/>
    </location>
</feature>
<dbReference type="PROSITE" id="PS50157">
    <property type="entry name" value="ZINC_FINGER_C2H2_2"/>
    <property type="match status" value="14"/>
</dbReference>
<dbReference type="SUPFAM" id="SSF57667">
    <property type="entry name" value="beta-beta-alpha zinc fingers"/>
    <property type="match status" value="11"/>
</dbReference>
<feature type="domain" description="C2H2-type" evidence="11">
    <location>
        <begin position="507"/>
        <end position="537"/>
    </location>
</feature>
<dbReference type="GO" id="GO:0005634">
    <property type="term" value="C:nucleus"/>
    <property type="evidence" value="ECO:0007669"/>
    <property type="project" value="UniProtKB-SubCell"/>
</dbReference>
<dbReference type="PROSITE" id="PS00028">
    <property type="entry name" value="ZINC_FINGER_C2H2_1"/>
    <property type="match status" value="13"/>
</dbReference>
<keyword evidence="2" id="KW-0479">Metal-binding</keyword>
<dbReference type="OrthoDB" id="3565419at2759"/>
<evidence type="ECO:0000313" key="13">
    <source>
        <dbReference type="Proteomes" id="UP000198287"/>
    </source>
</evidence>
<evidence type="ECO:0000256" key="4">
    <source>
        <dbReference type="ARBA" id="ARBA00022771"/>
    </source>
</evidence>
<dbReference type="GO" id="GO:0000978">
    <property type="term" value="F:RNA polymerase II cis-regulatory region sequence-specific DNA binding"/>
    <property type="evidence" value="ECO:0007669"/>
    <property type="project" value="TreeGrafter"/>
</dbReference>
<sequence length="764" mass="87087">MHRVPKKSTRPSTEYSAIFLPSTRFCSFASTEHSSASEYRARLGYRGSLTRHIRSHIRDKPNASKSYQCNVTPCTKSFYTLDNLRGHIIRVHKSEKRFRCDFEECTVTCKSKTALKVHKVTHTGQKNFKCGQPNCGKAYTTKGALTHHNAAVHVAARLFWCYTCSKGFFTKGALARHVKYVHDNVEPKFECTFCDAKFKEKHGLHRHIVSHVGEKHYPCGKCGVAFGSSGALRNHQFSHPTDKSFPCHFCSKTYKRQGDRHAHVLLAHPTTPHVPSDCPTCGKTFRNGTFLRKHVRLNHGDRTFFCYFCPKVVKNYKANFETHVRRHTLEKPFICPSADGCKYSTGSPADLISHLKCMHAPKMEEDMETCYFCGEKVRKREYDLMSHMRKHTAERAFCCGVCGKMFNSVRKVKGHIDEVHTRGRRRGANSHIGFHIRKKSPSSKSHQCNVTPCTKSFNTPKNLRDHINRVHNSWKRFSCDFQNCAVTCKSKTGIKAHKLTHTREKNFKCGQPNCDKAYTTQGALTHHHAAVHVAARLFKCPTCSKGFFTKPGLRQHVRDVHETVEAKFECSLCPAKFKEKNVLYTNIISHIGEKPYSCGTCSAGFRTSDSPSILPSSRQHVLMPILLQNVFINEQAIGACISNWLNRTFFCYFCPKVVKNYKANFEIHVRRHTLEKPFVCTECKYSTGSPSCLVSHVRWMHPPISEETCHFCGEKVRRLDLMSHIRKHTAEKAFCCGVCGKMFNSVGKVKGHIDEVHSRGRRAK</sequence>
<dbReference type="Proteomes" id="UP000198287">
    <property type="component" value="Unassembled WGS sequence"/>
</dbReference>
<protein>
    <submittedName>
        <fullName evidence="12">Zinc finger protein 62</fullName>
    </submittedName>
</protein>
<feature type="domain" description="C2H2-type" evidence="11">
    <location>
        <begin position="159"/>
        <end position="187"/>
    </location>
</feature>
<evidence type="ECO:0000256" key="5">
    <source>
        <dbReference type="ARBA" id="ARBA00022833"/>
    </source>
</evidence>
<comment type="caution">
    <text evidence="12">The sequence shown here is derived from an EMBL/GenBank/DDBJ whole genome shotgun (WGS) entry which is preliminary data.</text>
</comment>
<feature type="domain" description="C2H2-type" evidence="11">
    <location>
        <begin position="477"/>
        <end position="506"/>
    </location>
</feature>
<evidence type="ECO:0000259" key="11">
    <source>
        <dbReference type="PROSITE" id="PS50157"/>
    </source>
</evidence>
<keyword evidence="8" id="KW-0804">Transcription</keyword>
<feature type="domain" description="C2H2-type" evidence="11">
    <location>
        <begin position="217"/>
        <end position="244"/>
    </location>
</feature>
<dbReference type="PANTHER" id="PTHR24384:SF189">
    <property type="entry name" value="C2H2-TYPE DOMAIN-CONTAINING PROTEIN-RELATED"/>
    <property type="match status" value="1"/>
</dbReference>
<dbReference type="SMART" id="SM00355">
    <property type="entry name" value="ZnF_C2H2"/>
    <property type="match status" value="21"/>
</dbReference>
<dbReference type="EMBL" id="LNIX01000018">
    <property type="protein sequence ID" value="OXA45201.1"/>
    <property type="molecule type" value="Genomic_DNA"/>
</dbReference>
<evidence type="ECO:0000256" key="10">
    <source>
        <dbReference type="PROSITE-ProRule" id="PRU00042"/>
    </source>
</evidence>
<gene>
    <name evidence="12" type="ORF">Fcan01_19844</name>
</gene>
<keyword evidence="13" id="KW-1185">Reference proteome</keyword>
<proteinExistence type="predicted"/>
<feature type="domain" description="C2H2-type" evidence="11">
    <location>
        <begin position="568"/>
        <end position="595"/>
    </location>
</feature>
<feature type="domain" description="C2H2-type" evidence="11">
    <location>
        <begin position="446"/>
        <end position="476"/>
    </location>
</feature>
<evidence type="ECO:0000256" key="6">
    <source>
        <dbReference type="ARBA" id="ARBA00023015"/>
    </source>
</evidence>
<dbReference type="InterPro" id="IPR013087">
    <property type="entry name" value="Znf_C2H2_type"/>
</dbReference>
<dbReference type="InterPro" id="IPR050752">
    <property type="entry name" value="C2H2-ZF_domain"/>
</dbReference>
<evidence type="ECO:0000256" key="7">
    <source>
        <dbReference type="ARBA" id="ARBA00023125"/>
    </source>
</evidence>
<dbReference type="Gene3D" id="3.30.160.60">
    <property type="entry name" value="Classic Zinc Finger"/>
    <property type="match status" value="13"/>
</dbReference>
<keyword evidence="3" id="KW-0677">Repeat</keyword>
<name>A0A226DKR4_FOLCA</name>
<evidence type="ECO:0000256" key="1">
    <source>
        <dbReference type="ARBA" id="ARBA00004123"/>
    </source>
</evidence>
<feature type="domain" description="C2H2-type" evidence="11">
    <location>
        <begin position="67"/>
        <end position="97"/>
    </location>
</feature>
<evidence type="ECO:0000256" key="8">
    <source>
        <dbReference type="ARBA" id="ARBA00023163"/>
    </source>
</evidence>
<keyword evidence="4 10" id="KW-0863">Zinc-finger</keyword>
<keyword evidence="6" id="KW-0805">Transcription regulation</keyword>
<evidence type="ECO:0000256" key="9">
    <source>
        <dbReference type="ARBA" id="ARBA00023242"/>
    </source>
</evidence>
<dbReference type="GO" id="GO:0000981">
    <property type="term" value="F:DNA-binding transcription factor activity, RNA polymerase II-specific"/>
    <property type="evidence" value="ECO:0007669"/>
    <property type="project" value="TreeGrafter"/>
</dbReference>
<evidence type="ECO:0000313" key="12">
    <source>
        <dbReference type="EMBL" id="OXA45201.1"/>
    </source>
</evidence>